<dbReference type="AlphaFoldDB" id="A0A1T2XAE9"/>
<dbReference type="STRING" id="1324314.BVG16_15960"/>
<dbReference type="GO" id="GO:0016020">
    <property type="term" value="C:membrane"/>
    <property type="evidence" value="ECO:0007669"/>
    <property type="project" value="InterPro"/>
</dbReference>
<dbReference type="InterPro" id="IPR004089">
    <property type="entry name" value="MCPsignal_dom"/>
</dbReference>
<dbReference type="InterPro" id="IPR039379">
    <property type="entry name" value="Protoglobin_sensor_dom"/>
</dbReference>
<dbReference type="Gene3D" id="1.10.490.10">
    <property type="entry name" value="Globins"/>
    <property type="match status" value="1"/>
</dbReference>
<dbReference type="GO" id="GO:0020037">
    <property type="term" value="F:heme binding"/>
    <property type="evidence" value="ECO:0007669"/>
    <property type="project" value="InterPro"/>
</dbReference>
<dbReference type="PROSITE" id="PS50111">
    <property type="entry name" value="CHEMOTAXIS_TRANSDUC_2"/>
    <property type="match status" value="1"/>
</dbReference>
<dbReference type="GO" id="GO:0004888">
    <property type="term" value="F:transmembrane signaling receptor activity"/>
    <property type="evidence" value="ECO:0007669"/>
    <property type="project" value="InterPro"/>
</dbReference>
<dbReference type="InterPro" id="IPR004090">
    <property type="entry name" value="Chemotax_Me-accpt_rcpt"/>
</dbReference>
<evidence type="ECO:0000313" key="6">
    <source>
        <dbReference type="Proteomes" id="UP000190188"/>
    </source>
</evidence>
<dbReference type="Proteomes" id="UP000190188">
    <property type="component" value="Unassembled WGS sequence"/>
</dbReference>
<dbReference type="CDD" id="cd01068">
    <property type="entry name" value="globin_sensor"/>
    <property type="match status" value="1"/>
</dbReference>
<evidence type="ECO:0000256" key="2">
    <source>
        <dbReference type="ARBA" id="ARBA00029447"/>
    </source>
</evidence>
<dbReference type="PANTHER" id="PTHR32089:SF112">
    <property type="entry name" value="LYSOZYME-LIKE PROTEIN-RELATED"/>
    <property type="match status" value="1"/>
</dbReference>
<proteinExistence type="inferred from homology"/>
<dbReference type="GO" id="GO:0007165">
    <property type="term" value="P:signal transduction"/>
    <property type="evidence" value="ECO:0007669"/>
    <property type="project" value="UniProtKB-KW"/>
</dbReference>
<evidence type="ECO:0000259" key="4">
    <source>
        <dbReference type="PROSITE" id="PS50111"/>
    </source>
</evidence>
<accession>A0A1T2XAE9</accession>
<name>A0A1T2XAE9_9BACL</name>
<evidence type="ECO:0000313" key="5">
    <source>
        <dbReference type="EMBL" id="OPA76666.1"/>
    </source>
</evidence>
<dbReference type="Pfam" id="PF00015">
    <property type="entry name" value="MCPsignal"/>
    <property type="match status" value="1"/>
</dbReference>
<keyword evidence="1 3" id="KW-0807">Transducer</keyword>
<dbReference type="Gene3D" id="1.10.287.950">
    <property type="entry name" value="Methyl-accepting chemotaxis protein"/>
    <property type="match status" value="1"/>
</dbReference>
<dbReference type="PRINTS" id="PR00260">
    <property type="entry name" value="CHEMTRNSDUCR"/>
</dbReference>
<evidence type="ECO:0000256" key="3">
    <source>
        <dbReference type="PROSITE-ProRule" id="PRU00284"/>
    </source>
</evidence>
<reference evidence="5 6" key="1">
    <citation type="submission" date="2017-01" db="EMBL/GenBank/DDBJ databases">
        <title>Genome analysis of Paenibacillus selenitrireducens ES3-24.</title>
        <authorList>
            <person name="Xu D."/>
            <person name="Yao R."/>
            <person name="Zheng S."/>
        </authorList>
    </citation>
    <scope>NUCLEOTIDE SEQUENCE [LARGE SCALE GENOMIC DNA]</scope>
    <source>
        <strain evidence="5 6">ES3-24</strain>
    </source>
</reference>
<dbReference type="OrthoDB" id="266313at2"/>
<dbReference type="InterPro" id="IPR012292">
    <property type="entry name" value="Globin/Proto"/>
</dbReference>
<dbReference type="GO" id="GO:0019825">
    <property type="term" value="F:oxygen binding"/>
    <property type="evidence" value="ECO:0007669"/>
    <property type="project" value="InterPro"/>
</dbReference>
<dbReference type="SUPFAM" id="SSF46458">
    <property type="entry name" value="Globin-like"/>
    <property type="match status" value="1"/>
</dbReference>
<dbReference type="GO" id="GO:0006935">
    <property type="term" value="P:chemotaxis"/>
    <property type="evidence" value="ECO:0007669"/>
    <property type="project" value="InterPro"/>
</dbReference>
<dbReference type="InterPro" id="IPR009050">
    <property type="entry name" value="Globin-like_sf"/>
</dbReference>
<comment type="similarity">
    <text evidence="2">Belongs to the methyl-accepting chemotaxis (MCP) protein family.</text>
</comment>
<dbReference type="InterPro" id="IPR044398">
    <property type="entry name" value="Globin-sensor_dom"/>
</dbReference>
<keyword evidence="6" id="KW-1185">Reference proteome</keyword>
<dbReference type="PANTHER" id="PTHR32089">
    <property type="entry name" value="METHYL-ACCEPTING CHEMOTAXIS PROTEIN MCPB"/>
    <property type="match status" value="1"/>
</dbReference>
<protein>
    <submittedName>
        <fullName evidence="5">Chemotaxis protein</fullName>
    </submittedName>
</protein>
<evidence type="ECO:0000256" key="1">
    <source>
        <dbReference type="ARBA" id="ARBA00023224"/>
    </source>
</evidence>
<dbReference type="RefSeq" id="WP_078499683.1">
    <property type="nucleotide sequence ID" value="NZ_MSZX01000006.1"/>
</dbReference>
<dbReference type="EMBL" id="MSZX01000006">
    <property type="protein sequence ID" value="OPA76666.1"/>
    <property type="molecule type" value="Genomic_DNA"/>
</dbReference>
<gene>
    <name evidence="5" type="ORF">BVG16_15960</name>
</gene>
<feature type="domain" description="Methyl-accepting transducer" evidence="4">
    <location>
        <begin position="171"/>
        <end position="338"/>
    </location>
</feature>
<dbReference type="SUPFAM" id="SSF58104">
    <property type="entry name" value="Methyl-accepting chemotaxis protein (MCP) signaling domain"/>
    <property type="match status" value="1"/>
</dbReference>
<sequence>MISVSSNRLRQIEYTGITDEDLQLLQQHHSIFKQVVDRVVDRLYEQMQAQPDLVALIEKFSTIDRLKQTQVEYFMSLSAGIIDDAFLENRIRIGAVHSRIGLTTEWYLGTYMVYLNIATELFKVELPNAWLHVVHAITKMFNLDSQLVLEAYEMKEKGKIQQMVDIQEHMLHKISLIVQELAAMMVELDTSAQTIAETAITTAESQDHANELVESLNTEVGQITEMGTLIREISNQTHLLGLNAAIEAAHAGDHGRGFEVVANEVRKLALTSRNAQERIQERIELIESKLRDVKLESEQTSVNARHQAASSEELHAFVQMIEKVAQDLQALNEHKVQI</sequence>
<comment type="caution">
    <text evidence="5">The sequence shown here is derived from an EMBL/GenBank/DDBJ whole genome shotgun (WGS) entry which is preliminary data.</text>
</comment>
<dbReference type="Pfam" id="PF11563">
    <property type="entry name" value="Protoglobin"/>
    <property type="match status" value="1"/>
</dbReference>
<dbReference type="SMART" id="SM00283">
    <property type="entry name" value="MA"/>
    <property type="match status" value="1"/>
</dbReference>
<organism evidence="5 6">
    <name type="scientific">Paenibacillus selenitireducens</name>
    <dbReference type="NCBI Taxonomy" id="1324314"/>
    <lineage>
        <taxon>Bacteria</taxon>
        <taxon>Bacillati</taxon>
        <taxon>Bacillota</taxon>
        <taxon>Bacilli</taxon>
        <taxon>Bacillales</taxon>
        <taxon>Paenibacillaceae</taxon>
        <taxon>Paenibacillus</taxon>
    </lineage>
</organism>